<dbReference type="RefSeq" id="WP_395807814.1">
    <property type="nucleotide sequence ID" value="NZ_CP043494.1"/>
</dbReference>
<dbReference type="Proteomes" id="UP001611383">
    <property type="component" value="Chromosome"/>
</dbReference>
<dbReference type="SUPFAM" id="SSF53383">
    <property type="entry name" value="PLP-dependent transferases"/>
    <property type="match status" value="1"/>
</dbReference>
<evidence type="ECO:0000256" key="5">
    <source>
        <dbReference type="ARBA" id="ARBA00023163"/>
    </source>
</evidence>
<evidence type="ECO:0000256" key="4">
    <source>
        <dbReference type="ARBA" id="ARBA00023125"/>
    </source>
</evidence>
<dbReference type="Gene3D" id="1.10.10.10">
    <property type="entry name" value="Winged helix-like DNA-binding domain superfamily/Winged helix DNA-binding domain"/>
    <property type="match status" value="1"/>
</dbReference>
<comment type="similarity">
    <text evidence="1">In the C-terminal section; belongs to the class-I pyridoxal-phosphate-dependent aminotransferase family.</text>
</comment>
<evidence type="ECO:0000313" key="7">
    <source>
        <dbReference type="EMBL" id="WNG49660.1"/>
    </source>
</evidence>
<sequence>MELHVNLQNRRDLAGQIYRGIRAAILDGRLRPGDRLPPTRELAVRLDVSRNTIAVAYEWLTAEGLLAGRAGVGSFVQGEVRTTGVRKVSSPGRPLKLREFWRELPGSSEPRTPVAYEFRVGIPDARLFPFETWRRLVARQLRAATQTADDGEPAGHPALRASVARHVFLARGVRATADEVLITQGAQQALDLIGRVLIEPGACVAVEEPGYPPARLLFQSLGARVVGVPVDAEGLDVSALPHDARLVYVTPSHQFPLGVAMSPSRRNALLAWAEQRNAVVIEDDYDSEFRFGGRPLETLHGLDRSGRVVYVGSFSKVMLPGLRLGFLVAPPSLFAALRMAKSVADGYSQWPVQAALARFIDEGHLARHIRKMRREYESRHERIVEALTRHFSPWLEPVPSRVGLHVSAVFNRSSTRWEQDVVAQAREAGVGVQSLSEYCAERSAQHGLILGYGAMATNRIDEGLRRLRASFEAVSRARSLARG</sequence>
<evidence type="ECO:0000256" key="3">
    <source>
        <dbReference type="ARBA" id="ARBA00023015"/>
    </source>
</evidence>
<keyword evidence="4" id="KW-0238">DNA-binding</keyword>
<dbReference type="InterPro" id="IPR000524">
    <property type="entry name" value="Tscrpt_reg_HTH_GntR"/>
</dbReference>
<dbReference type="Pfam" id="PF00392">
    <property type="entry name" value="GntR"/>
    <property type="match status" value="1"/>
</dbReference>
<keyword evidence="2" id="KW-0663">Pyridoxal phosphate</keyword>
<evidence type="ECO:0000256" key="2">
    <source>
        <dbReference type="ARBA" id="ARBA00022898"/>
    </source>
</evidence>
<keyword evidence="7" id="KW-0032">Aminotransferase</keyword>
<keyword evidence="3" id="KW-0805">Transcription regulation</keyword>
<dbReference type="SMART" id="SM00345">
    <property type="entry name" value="HTH_GNTR"/>
    <property type="match status" value="1"/>
</dbReference>
<feature type="domain" description="HTH gntR-type" evidence="6">
    <location>
        <begin position="11"/>
        <end position="79"/>
    </location>
</feature>
<organism evidence="7 8">
    <name type="scientific">Archangium minus</name>
    <dbReference type="NCBI Taxonomy" id="83450"/>
    <lineage>
        <taxon>Bacteria</taxon>
        <taxon>Pseudomonadati</taxon>
        <taxon>Myxococcota</taxon>
        <taxon>Myxococcia</taxon>
        <taxon>Myxococcales</taxon>
        <taxon>Cystobacterineae</taxon>
        <taxon>Archangiaceae</taxon>
        <taxon>Archangium</taxon>
    </lineage>
</organism>
<evidence type="ECO:0000259" key="6">
    <source>
        <dbReference type="PROSITE" id="PS50949"/>
    </source>
</evidence>
<keyword evidence="8" id="KW-1185">Reference proteome</keyword>
<dbReference type="PANTHER" id="PTHR46577">
    <property type="entry name" value="HTH-TYPE TRANSCRIPTIONAL REGULATORY PROTEIN GABR"/>
    <property type="match status" value="1"/>
</dbReference>
<reference evidence="7 8" key="1">
    <citation type="submission" date="2019-08" db="EMBL/GenBank/DDBJ databases">
        <title>Archangium and Cystobacter genomes.</title>
        <authorList>
            <person name="Chen I.-C.K."/>
            <person name="Wielgoss S."/>
        </authorList>
    </citation>
    <scope>NUCLEOTIDE SEQUENCE [LARGE SCALE GENOMIC DNA]</scope>
    <source>
        <strain evidence="7 8">Cbm 6</strain>
    </source>
</reference>
<protein>
    <submittedName>
        <fullName evidence="7">PLP-dependent aminotransferase family protein</fullName>
    </submittedName>
</protein>
<dbReference type="PRINTS" id="PR00035">
    <property type="entry name" value="HTHGNTR"/>
</dbReference>
<dbReference type="PROSITE" id="PS50949">
    <property type="entry name" value="HTH_GNTR"/>
    <property type="match status" value="1"/>
</dbReference>
<dbReference type="InterPro" id="IPR036390">
    <property type="entry name" value="WH_DNA-bd_sf"/>
</dbReference>
<accession>A0ABY9X2Q7</accession>
<keyword evidence="5" id="KW-0804">Transcription</keyword>
<name>A0ABY9X2Q7_9BACT</name>
<dbReference type="InterPro" id="IPR015424">
    <property type="entry name" value="PyrdxlP-dep_Trfase"/>
</dbReference>
<dbReference type="PANTHER" id="PTHR46577:SF1">
    <property type="entry name" value="HTH-TYPE TRANSCRIPTIONAL REGULATORY PROTEIN GABR"/>
    <property type="match status" value="1"/>
</dbReference>
<dbReference type="InterPro" id="IPR036388">
    <property type="entry name" value="WH-like_DNA-bd_sf"/>
</dbReference>
<dbReference type="GO" id="GO:0008483">
    <property type="term" value="F:transaminase activity"/>
    <property type="evidence" value="ECO:0007669"/>
    <property type="project" value="UniProtKB-KW"/>
</dbReference>
<evidence type="ECO:0000313" key="8">
    <source>
        <dbReference type="Proteomes" id="UP001611383"/>
    </source>
</evidence>
<dbReference type="CDD" id="cd00609">
    <property type="entry name" value="AAT_like"/>
    <property type="match status" value="1"/>
</dbReference>
<dbReference type="Gene3D" id="3.40.640.10">
    <property type="entry name" value="Type I PLP-dependent aspartate aminotransferase-like (Major domain)"/>
    <property type="match status" value="1"/>
</dbReference>
<dbReference type="InterPro" id="IPR004839">
    <property type="entry name" value="Aminotransferase_I/II_large"/>
</dbReference>
<dbReference type="EMBL" id="CP043494">
    <property type="protein sequence ID" value="WNG49660.1"/>
    <property type="molecule type" value="Genomic_DNA"/>
</dbReference>
<gene>
    <name evidence="7" type="ORF">F0U60_40235</name>
</gene>
<dbReference type="SUPFAM" id="SSF46785">
    <property type="entry name" value="Winged helix' DNA-binding domain"/>
    <property type="match status" value="1"/>
</dbReference>
<dbReference type="CDD" id="cd07377">
    <property type="entry name" value="WHTH_GntR"/>
    <property type="match status" value="1"/>
</dbReference>
<keyword evidence="7" id="KW-0808">Transferase</keyword>
<dbReference type="Pfam" id="PF00155">
    <property type="entry name" value="Aminotran_1_2"/>
    <property type="match status" value="1"/>
</dbReference>
<proteinExistence type="inferred from homology"/>
<dbReference type="InterPro" id="IPR015421">
    <property type="entry name" value="PyrdxlP-dep_Trfase_major"/>
</dbReference>
<dbReference type="InterPro" id="IPR051446">
    <property type="entry name" value="HTH_trans_reg/aminotransferase"/>
</dbReference>
<evidence type="ECO:0000256" key="1">
    <source>
        <dbReference type="ARBA" id="ARBA00005384"/>
    </source>
</evidence>